<keyword evidence="18" id="KW-1185">Reference proteome</keyword>
<dbReference type="InterPro" id="IPR006134">
    <property type="entry name" value="DNA-dir_DNA_pol_B_multi_dom"/>
</dbReference>
<dbReference type="KEGG" id="vg:26518440"/>
<feature type="binding site" evidence="13">
    <location>
        <position position="621"/>
    </location>
    <ligand>
        <name>Mg(2+)</name>
        <dbReference type="ChEBI" id="CHEBI:18420"/>
        <label>4</label>
        <note>catalytic; for polymerase activity</note>
    </ligand>
</feature>
<comment type="domain">
    <text evidence="13">The N-terminus contains the 3'-5' exonuclease activity. The C-terminus contains the polymerase activity and is involved in binding to the polymerase clamp protein. A beta hairpin structure is necessary for the proofreading function of the polymerase.</text>
</comment>
<feature type="site" description="Optimization of metal coordination by the polymerase active site" evidence="13">
    <location>
        <position position="619"/>
    </location>
</feature>
<evidence type="ECO:0000313" key="18">
    <source>
        <dbReference type="Proteomes" id="UP000204179"/>
    </source>
</evidence>
<feature type="binding site" evidence="13">
    <location>
        <position position="219"/>
    </location>
    <ligand>
        <name>Mg(2+)</name>
        <dbReference type="ChEBI" id="CHEBI:18420"/>
        <label>2</label>
        <note>catalytic; for 3'-5' exonuclease activity</note>
    </ligand>
</feature>
<feature type="binding site" evidence="13">
    <location>
        <position position="324"/>
    </location>
    <ligand>
        <name>Mg(2+)</name>
        <dbReference type="ChEBI" id="CHEBI:18420"/>
        <label>1</label>
        <note>catalytic; for 3'-5' exonuclease activity</note>
    </ligand>
</feature>
<dbReference type="InterPro" id="IPR050240">
    <property type="entry name" value="DNA_pol_type-B"/>
</dbReference>
<feature type="region of interest" description="Polymerase" evidence="13">
    <location>
        <begin position="377"/>
        <end position="902"/>
    </location>
</feature>
<dbReference type="InterPro" id="IPR023211">
    <property type="entry name" value="DNA_pol_palm_dom_sf"/>
</dbReference>
<feature type="site" description="Essential for viral replication" evidence="13">
    <location>
        <position position="712"/>
    </location>
</feature>
<comment type="cofactor">
    <cofactor evidence="13">
        <name>Mg(2+)</name>
        <dbReference type="ChEBI" id="CHEBI:18420"/>
    </cofactor>
</comment>
<keyword evidence="10 13" id="KW-1194">Viral DNA replication</keyword>
<organism evidence="17 18">
    <name type="scientific">Klebsiella phage JD18</name>
    <dbReference type="NCBI Taxonomy" id="1698360"/>
    <lineage>
        <taxon>Viruses</taxon>
        <taxon>Duplodnaviria</taxon>
        <taxon>Heunggongvirae</taxon>
        <taxon>Uroviricota</taxon>
        <taxon>Caudoviricetes</taxon>
        <taxon>Pantevenvirales</taxon>
        <taxon>Straboviridae</taxon>
        <taxon>Tevenvirinae</taxon>
        <taxon>Jiaodavirus</taxon>
        <taxon>Jiaodavirus jd18</taxon>
    </lineage>
</organism>
<feature type="domain" description="DNA-directed DNA polymerase family B multifunctional" evidence="15">
    <location>
        <begin position="547"/>
        <end position="628"/>
    </location>
</feature>
<feature type="domain" description="DNA-directed DNA polymerase family B multifunctional" evidence="15">
    <location>
        <begin position="365"/>
        <end position="501"/>
    </location>
</feature>
<feature type="binding site" evidence="13">
    <location>
        <position position="479"/>
    </location>
    <ligand>
        <name>substrate</name>
    </ligand>
</feature>
<dbReference type="GO" id="GO:0006261">
    <property type="term" value="P:DNA-templated DNA replication"/>
    <property type="evidence" value="ECO:0007669"/>
    <property type="project" value="TreeGrafter"/>
</dbReference>
<dbReference type="Gene3D" id="1.10.287.690">
    <property type="entry name" value="Helix hairpin bin"/>
    <property type="match status" value="1"/>
</dbReference>
<comment type="similarity">
    <text evidence="1 13 14">Belongs to the DNA polymerase type-B family.</text>
</comment>
<feature type="binding site" evidence="13">
    <location>
        <position position="408"/>
    </location>
    <ligand>
        <name>Mg(2+)</name>
        <dbReference type="ChEBI" id="CHEBI:18420"/>
        <label>3</label>
        <note>catalytic; for polymerase activity</note>
    </ligand>
</feature>
<keyword evidence="11 13" id="KW-0238">DNA-binding</keyword>
<dbReference type="SMART" id="SM00486">
    <property type="entry name" value="POLBc"/>
    <property type="match status" value="1"/>
</dbReference>
<feature type="region of interest" description="Beta hairpin" evidence="13">
    <location>
        <begin position="245"/>
        <end position="261"/>
    </location>
</feature>
<dbReference type="InterPro" id="IPR006133">
    <property type="entry name" value="DNA-dir_DNA_pol_B_exonuc"/>
</dbReference>
<keyword evidence="4 13" id="KW-0548">Nucleotidyltransferase</keyword>
<dbReference type="Gene3D" id="1.20.1280.300">
    <property type="match status" value="1"/>
</dbReference>
<dbReference type="PRINTS" id="PR00106">
    <property type="entry name" value="DNAPOLB"/>
</dbReference>
<evidence type="ECO:0000256" key="13">
    <source>
        <dbReference type="HAMAP-Rule" id="MF_04100"/>
    </source>
</evidence>
<dbReference type="EC" id="3.1.11.-" evidence="13"/>
<keyword evidence="8 13" id="KW-0269">Exonuclease</keyword>
<feature type="region of interest" description="Interaction with the polymerase clamp" evidence="13">
    <location>
        <begin position="896"/>
        <end position="902"/>
    </location>
</feature>
<feature type="site" description="Optimization of metal coordination by the polymerase active site" evidence="13">
    <location>
        <position position="704"/>
    </location>
</feature>
<evidence type="ECO:0000256" key="10">
    <source>
        <dbReference type="ARBA" id="ARBA00023109"/>
    </source>
</evidence>
<keyword evidence="13" id="KW-0479">Metal-binding</keyword>
<dbReference type="EC" id="2.7.7.7" evidence="2 13"/>
<sequence length="902" mass="104664">MKEFYISVESLGNDIVERYIDSTGEERMRRVPYSPVMFSHCMEETKYKDIYGKYCKKNTFPTMKDARDWMRRMEDMGMEAMGMDDFKLAYISDTYGSEIVYNKKFIRIANCDIEVTASQFPDPMKAEYEIDAITHYDSVDDKFYVFDLLHSLYGSVSEWDKKLAARLDSEGGDEVPQHILDRVVYMPFNSEKEMMLEYINLWEQKCPAIFTGWNIEGFDIPYIMNRVKQILGERAMKRFSPLNKVSSKIITNMYGDKEIYSIMGVTILDYMDLYKKFSFTNQPTYKLDFIAYYETKKGKLAYDGPINKLRETNHQRYISYNIIDVESVQAIDAVRGFIDLAISMSYYAKMPYQGVMSPIKTWDAIIFNSLKEQDKVIPQSRSHVKQSYPGAYVKEPVPAAYRYIMSFDLTSLYPSIIRQVNISPETIVGQFKLHPLGEYINKTAPRPSDEYSCSPNGWMYRKDVDGVIPVEIAKVFYQRKEWKNKMMGAKRNQELIKKVLNDKKFGTIDKFTEVNVYEDFSDDMKAELLTYTEECLDKLMFECKHAEILGNTNQLNRKILINSLYGALGNIYFRYYDLRNASAITLFGQMAIQWIERKVNEYLNKVCGTEGHSFVVAGDTDSIYVCVDKVIEKVGLERFKETNDLVEFLNQFGKKKMEPWIDQSYREMCEYMNNKEHLMFMDREAISCPPLGSNGIGGFWKAKKRYALNVYDMEGTRYAEPHLKIMGMETQQSSTPTAVQNALEESIRRMLQEGEESLQQYYKQFESEYRELDYKVIAEVKTANNIGKYDDGAGYPDKGTPYHVKGALAYNRATAGFEGITPIMEGEKVMVIPLREGNPYGEKCMAWPSGTELPQEIRQEVLVWLDHSVLFQKSFVKPLTGMSEAAGLDYEEKSSLLDMFDF</sequence>
<dbReference type="HAMAP" id="MF_04100">
    <property type="entry name" value="DPOL_T4"/>
    <property type="match status" value="1"/>
</dbReference>
<dbReference type="InterPro" id="IPR043502">
    <property type="entry name" value="DNA/RNA_pol_sf"/>
</dbReference>
<comment type="function">
    <text evidence="13">Replicates the viral genomic DNA. This polymerase possesses two enzymatic activities: DNA synthesis (polymerase) and an exonucleolytic activity that degrades single-stranded DNA in the 3'- to 5'-direction for proofreading purpose.</text>
</comment>
<dbReference type="InterPro" id="IPR034749">
    <property type="entry name" value="DPOL_T4"/>
</dbReference>
<dbReference type="InterPro" id="IPR012337">
    <property type="entry name" value="RNaseH-like_sf"/>
</dbReference>
<evidence type="ECO:0000256" key="6">
    <source>
        <dbReference type="ARBA" id="ARBA00022722"/>
    </source>
</evidence>
<proteinExistence type="inferred from homology"/>
<feature type="binding site" evidence="13">
    <location>
        <position position="621"/>
    </location>
    <ligand>
        <name>Mg(2+)</name>
        <dbReference type="ChEBI" id="CHEBI:18420"/>
        <label>3</label>
        <note>catalytic; for polymerase activity</note>
    </ligand>
</feature>
<dbReference type="RefSeq" id="YP_009190606.1">
    <property type="nucleotide sequence ID" value="NC_028686.1"/>
</dbReference>
<evidence type="ECO:0000256" key="4">
    <source>
        <dbReference type="ARBA" id="ARBA00022695"/>
    </source>
</evidence>
<evidence type="ECO:0000256" key="1">
    <source>
        <dbReference type="ARBA" id="ARBA00005755"/>
    </source>
</evidence>
<dbReference type="PROSITE" id="PS00116">
    <property type="entry name" value="DNA_POLYMERASE_B"/>
    <property type="match status" value="1"/>
</dbReference>
<comment type="catalytic activity">
    <reaction evidence="12 13 14">
        <text>DNA(n) + a 2'-deoxyribonucleoside 5'-triphosphate = DNA(n+1) + diphosphate</text>
        <dbReference type="Rhea" id="RHEA:22508"/>
        <dbReference type="Rhea" id="RHEA-COMP:17339"/>
        <dbReference type="Rhea" id="RHEA-COMP:17340"/>
        <dbReference type="ChEBI" id="CHEBI:33019"/>
        <dbReference type="ChEBI" id="CHEBI:61560"/>
        <dbReference type="ChEBI" id="CHEBI:173112"/>
        <dbReference type="EC" id="2.7.7.7"/>
    </reaction>
</comment>
<feature type="binding site" evidence="13">
    <location>
        <position position="409"/>
    </location>
    <ligand>
        <name>Mg(2+)</name>
        <dbReference type="ChEBI" id="CHEBI:18420"/>
        <label>4</label>
        <note>catalytic; for polymerase activity</note>
    </ligand>
</feature>
<feature type="binding site" evidence="13">
    <location>
        <position position="558"/>
    </location>
    <ligand>
        <name>substrate</name>
    </ligand>
</feature>
<feature type="binding site" evidence="13">
    <location>
        <position position="114"/>
    </location>
    <ligand>
        <name>Mg(2+)</name>
        <dbReference type="ChEBI" id="CHEBI:18420"/>
        <label>1</label>
        <note>catalytic; for 3'-5' exonuclease activity</note>
    </ligand>
</feature>
<evidence type="ECO:0000259" key="15">
    <source>
        <dbReference type="Pfam" id="PF00136"/>
    </source>
</evidence>
<dbReference type="GO" id="GO:0003677">
    <property type="term" value="F:DNA binding"/>
    <property type="evidence" value="ECO:0007669"/>
    <property type="project" value="UniProtKB-UniRule"/>
</dbReference>
<keyword evidence="7 13" id="KW-0378">Hydrolase</keyword>
<dbReference type="GO" id="GO:0039686">
    <property type="term" value="P:bidirectional double-stranded viral DNA replication"/>
    <property type="evidence" value="ECO:0007669"/>
    <property type="project" value="UniProtKB-UniRule"/>
</dbReference>
<dbReference type="EMBL" id="KT239446">
    <property type="protein sequence ID" value="AKY01896.1"/>
    <property type="molecule type" value="Genomic_DNA"/>
</dbReference>
<feature type="region of interest" description="Binding of DNA in B-conformation" evidence="13">
    <location>
        <begin position="703"/>
        <end position="706"/>
    </location>
</feature>
<dbReference type="SUPFAM" id="SSF53098">
    <property type="entry name" value="Ribonuclease H-like"/>
    <property type="match status" value="1"/>
</dbReference>
<accession>A0A0K1Y516</accession>
<keyword evidence="3 13" id="KW-0808">Transferase</keyword>
<evidence type="ECO:0000256" key="12">
    <source>
        <dbReference type="ARBA" id="ARBA00049244"/>
    </source>
</evidence>
<feature type="region of interest" description="3'-5'exonuclease" evidence="13">
    <location>
        <begin position="101"/>
        <end position="337"/>
    </location>
</feature>
<comment type="subunit">
    <text evidence="13">Part of the replicase complex that includes the DNA polymerase, the polymerase clamp, the clamp loader complex, the single-stranded DNA binding protein, and the primase/helicase. Interacts with the polymerase clamp; this interaction constitutes the polymerase holoenzyme.</text>
</comment>
<evidence type="ECO:0000313" key="17">
    <source>
        <dbReference type="EMBL" id="AKY01896.1"/>
    </source>
</evidence>
<evidence type="ECO:0000256" key="8">
    <source>
        <dbReference type="ARBA" id="ARBA00022839"/>
    </source>
</evidence>
<reference evidence="17 18" key="1">
    <citation type="submission" date="2015-07" db="EMBL/GenBank/DDBJ databases">
        <title>Isolation and characterization of JD18-a novel lytic bacteriophage for Klebsiella pneumoniae.</title>
        <authorList>
            <person name="Fan J."/>
            <person name="Zhang X."/>
            <person name="Guo X."/>
            <person name="He P."/>
            <person name="Zhang Y."/>
        </authorList>
    </citation>
    <scope>NUCLEOTIDE SEQUENCE [LARGE SCALE GENOMIC DNA]</scope>
</reference>
<keyword evidence="5 13" id="KW-0235">DNA replication</keyword>
<dbReference type="Pfam" id="PF00136">
    <property type="entry name" value="DNA_pol_B"/>
    <property type="match status" value="2"/>
</dbReference>
<evidence type="ECO:0000256" key="2">
    <source>
        <dbReference type="ARBA" id="ARBA00012417"/>
    </source>
</evidence>
<dbReference type="PANTHER" id="PTHR10322:SF23">
    <property type="entry name" value="DNA POLYMERASE DELTA CATALYTIC SUBUNIT"/>
    <property type="match status" value="1"/>
</dbReference>
<keyword evidence="13" id="KW-0460">Magnesium</keyword>
<evidence type="ECO:0000259" key="16">
    <source>
        <dbReference type="Pfam" id="PF03104"/>
    </source>
</evidence>
<protein>
    <recommendedName>
        <fullName evidence="2 13">DNA-directed DNA polymerase</fullName>
        <ecNumber evidence="2 13">2.7.7.7</ecNumber>
        <ecNumber evidence="13">3.1.11.-</ecNumber>
    </recommendedName>
</protein>
<dbReference type="Gene3D" id="3.40.1820.10">
    <property type="entry name" value="DnaQ-like 3'-5' exonuclease"/>
    <property type="match status" value="1"/>
</dbReference>
<dbReference type="Pfam" id="PF03104">
    <property type="entry name" value="DNA_pol_B_exo1"/>
    <property type="match status" value="1"/>
</dbReference>
<dbReference type="Gene3D" id="3.30.420.10">
    <property type="entry name" value="Ribonuclease H-like superfamily/Ribonuclease H"/>
    <property type="match status" value="1"/>
</dbReference>
<dbReference type="GO" id="GO:0000166">
    <property type="term" value="F:nucleotide binding"/>
    <property type="evidence" value="ECO:0007669"/>
    <property type="project" value="UniProtKB-UniRule"/>
</dbReference>
<dbReference type="Proteomes" id="UP000204179">
    <property type="component" value="Segment"/>
</dbReference>
<evidence type="ECO:0000256" key="14">
    <source>
        <dbReference type="RuleBase" id="RU000442"/>
    </source>
</evidence>
<dbReference type="PANTHER" id="PTHR10322">
    <property type="entry name" value="DNA POLYMERASE CATALYTIC SUBUNIT"/>
    <property type="match status" value="1"/>
</dbReference>
<dbReference type="InterPro" id="IPR006172">
    <property type="entry name" value="DNA-dir_DNA_pol_B"/>
</dbReference>
<dbReference type="Gene3D" id="3.90.1600.10">
    <property type="entry name" value="Palm domain of DNA polymerase"/>
    <property type="match status" value="1"/>
</dbReference>
<dbReference type="GO" id="GO:0003887">
    <property type="term" value="F:DNA-directed DNA polymerase activity"/>
    <property type="evidence" value="ECO:0007669"/>
    <property type="project" value="UniProtKB-UniRule"/>
</dbReference>
<feature type="binding site" evidence="13">
    <location>
        <position position="112"/>
    </location>
    <ligand>
        <name>Mg(2+)</name>
        <dbReference type="ChEBI" id="CHEBI:18420"/>
        <label>1</label>
        <note>catalytic; for 3'-5' exonuclease activity</note>
    </ligand>
</feature>
<dbReference type="GeneID" id="26518440"/>
<dbReference type="InterPro" id="IPR017964">
    <property type="entry name" value="DNA-dir_DNA_pol_B_CS"/>
</dbReference>
<feature type="binding site" evidence="13">
    <location>
        <position position="324"/>
    </location>
    <ligand>
        <name>Mg(2+)</name>
        <dbReference type="ChEBI" id="CHEBI:18420"/>
        <label>2</label>
        <note>catalytic; for 3'-5' exonuclease activity</note>
    </ligand>
</feature>
<evidence type="ECO:0000256" key="7">
    <source>
        <dbReference type="ARBA" id="ARBA00022801"/>
    </source>
</evidence>
<dbReference type="GO" id="GO:0008408">
    <property type="term" value="F:3'-5' exonuclease activity"/>
    <property type="evidence" value="ECO:0007669"/>
    <property type="project" value="UniProtKB-UniRule"/>
</dbReference>
<dbReference type="InterPro" id="IPR036397">
    <property type="entry name" value="RNaseH_sf"/>
</dbReference>
<name>A0A0K1Y516_9CAUD</name>
<feature type="binding site" evidence="13">
    <location>
        <begin position="411"/>
        <end position="413"/>
    </location>
    <ligand>
        <name>substrate</name>
    </ligand>
</feature>
<evidence type="ECO:0000256" key="3">
    <source>
        <dbReference type="ARBA" id="ARBA00022679"/>
    </source>
</evidence>
<evidence type="ECO:0000256" key="5">
    <source>
        <dbReference type="ARBA" id="ARBA00022705"/>
    </source>
</evidence>
<gene>
    <name evidence="17" type="ORF">JD18_025</name>
</gene>
<dbReference type="SUPFAM" id="SSF56672">
    <property type="entry name" value="DNA/RNA polymerases"/>
    <property type="match status" value="1"/>
</dbReference>
<keyword evidence="6 13" id="KW-0540">Nuclease</keyword>
<dbReference type="Gene3D" id="3.30.342.10">
    <property type="entry name" value="DNA Polymerase, chain B, domain 1"/>
    <property type="match status" value="1"/>
</dbReference>
<keyword evidence="9 13" id="KW-0239">DNA-directed DNA polymerase</keyword>
<feature type="binding site" evidence="13">
    <location>
        <position position="408"/>
    </location>
    <ligand>
        <name>Mg(2+)</name>
        <dbReference type="ChEBI" id="CHEBI:18420"/>
        <label>4</label>
        <note>catalytic; for polymerase activity</note>
    </ligand>
</feature>
<feature type="domain" description="DNA-directed DNA polymerase family B exonuclease" evidence="16">
    <location>
        <begin position="106"/>
        <end position="288"/>
    </location>
</feature>
<evidence type="ECO:0000256" key="9">
    <source>
        <dbReference type="ARBA" id="ARBA00022932"/>
    </source>
</evidence>
<keyword evidence="13" id="KW-0511">Multifunctional enzyme</keyword>
<dbReference type="GO" id="GO:0046872">
    <property type="term" value="F:metal ion binding"/>
    <property type="evidence" value="ECO:0007669"/>
    <property type="project" value="UniProtKB-KW"/>
</dbReference>
<evidence type="ECO:0000256" key="11">
    <source>
        <dbReference type="ARBA" id="ARBA00023125"/>
    </source>
</evidence>